<accession>D5CQA2</accession>
<dbReference type="STRING" id="580332.Slit_2898"/>
<reference evidence="2 3" key="1">
    <citation type="submission" date="2010-03" db="EMBL/GenBank/DDBJ databases">
        <title>Complete sequence of Sideroxydans lithotrophicus ES-1.</title>
        <authorList>
            <consortium name="US DOE Joint Genome Institute"/>
            <person name="Lucas S."/>
            <person name="Copeland A."/>
            <person name="Lapidus A."/>
            <person name="Cheng J.-F."/>
            <person name="Bruce D."/>
            <person name="Goodwin L."/>
            <person name="Pitluck S."/>
            <person name="Munk A.C."/>
            <person name="Detter J.C."/>
            <person name="Han C."/>
            <person name="Tapia R."/>
            <person name="Larimer F."/>
            <person name="Land M."/>
            <person name="Hauser L."/>
            <person name="Kyrpides N."/>
            <person name="Ivanova N."/>
            <person name="Emerson D."/>
            <person name="Woyke T."/>
        </authorList>
    </citation>
    <scope>NUCLEOTIDE SEQUENCE [LARGE SCALE GENOMIC DNA]</scope>
    <source>
        <strain evidence="2 3">ES-1</strain>
    </source>
</reference>
<dbReference type="Pfam" id="PF16363">
    <property type="entry name" value="GDP_Man_Dehyd"/>
    <property type="match status" value="1"/>
</dbReference>
<evidence type="ECO:0000313" key="2">
    <source>
        <dbReference type="EMBL" id="ADE13123.1"/>
    </source>
</evidence>
<gene>
    <name evidence="2" type="ordered locus">Slit_2898</name>
</gene>
<dbReference type="eggNOG" id="COG0451">
    <property type="taxonomic scope" value="Bacteria"/>
</dbReference>
<dbReference type="PANTHER" id="PTHR43000">
    <property type="entry name" value="DTDP-D-GLUCOSE 4,6-DEHYDRATASE-RELATED"/>
    <property type="match status" value="1"/>
</dbReference>
<dbReference type="InterPro" id="IPR036291">
    <property type="entry name" value="NAD(P)-bd_dom_sf"/>
</dbReference>
<dbReference type="CDD" id="cd05252">
    <property type="entry name" value="CDP_GD_SDR_e"/>
    <property type="match status" value="1"/>
</dbReference>
<dbReference type="HOGENOM" id="CLU_007383_1_7_4"/>
<evidence type="ECO:0000259" key="1">
    <source>
        <dbReference type="Pfam" id="PF16363"/>
    </source>
</evidence>
<dbReference type="KEGG" id="slt:Slit_2898"/>
<dbReference type="SUPFAM" id="SSF51735">
    <property type="entry name" value="NAD(P)-binding Rossmann-fold domains"/>
    <property type="match status" value="1"/>
</dbReference>
<keyword evidence="3" id="KW-1185">Reference proteome</keyword>
<dbReference type="OrthoDB" id="9779041at2"/>
<organism evidence="2 3">
    <name type="scientific">Sideroxydans lithotrophicus (strain ES-1)</name>
    <dbReference type="NCBI Taxonomy" id="580332"/>
    <lineage>
        <taxon>Bacteria</taxon>
        <taxon>Pseudomonadati</taxon>
        <taxon>Pseudomonadota</taxon>
        <taxon>Betaproteobacteria</taxon>
        <taxon>Nitrosomonadales</taxon>
        <taxon>Gallionellaceae</taxon>
        <taxon>Sideroxydans</taxon>
    </lineage>
</organism>
<feature type="domain" description="NAD(P)-binding" evidence="1">
    <location>
        <begin position="18"/>
        <end position="327"/>
    </location>
</feature>
<dbReference type="AlphaFoldDB" id="D5CQA2"/>
<dbReference type="EMBL" id="CP001965">
    <property type="protein sequence ID" value="ADE13123.1"/>
    <property type="molecule type" value="Genomic_DNA"/>
</dbReference>
<dbReference type="NCBIfam" id="TIGR02622">
    <property type="entry name" value="CDP_4_6_dhtase"/>
    <property type="match status" value="1"/>
</dbReference>
<proteinExistence type="predicted"/>
<name>D5CQA2_SIDLE</name>
<dbReference type="Proteomes" id="UP000001625">
    <property type="component" value="Chromosome"/>
</dbReference>
<evidence type="ECO:0000313" key="3">
    <source>
        <dbReference type="Proteomes" id="UP000001625"/>
    </source>
</evidence>
<sequence>MEGVEVSPEFWRGKRVFLTGHTGFKGGWLSLWLQSMGAVVHGYALNPPTKINLFEAADVCKGMASSTIADIREAEKLSQAMQVAKPEIVFHLAAQPLVRYSYAQPAETYAVNVMGTVHLLEAVRGTPGVKAVVNVTTDKCYENKEWVWGYRENEAMGGFDPYSSSKGCAELVTSAYRQSFLEPAGIALASARAGNVIGGGDWAADRLIPDFLRALDANETLNIRSPQSTRPWQHVLEPLSGYLMLAEQLYVDGLGFAEAWNFGPDDEDARPVRWIVERLAEMRSDVKWKCDETPQPHEAHYLKLDSSKAKNRLSWEPRWHLQTALQKTLEWHKAWQMQDDMRSITLDQIAQYQRGRGAE</sequence>
<dbReference type="InterPro" id="IPR016040">
    <property type="entry name" value="NAD(P)-bd_dom"/>
</dbReference>
<protein>
    <submittedName>
        <fullName evidence="2">CDP-glucose 4,6-dehydratase</fullName>
    </submittedName>
</protein>
<dbReference type="InterPro" id="IPR013445">
    <property type="entry name" value="CDP_4_6_deHydtase"/>
</dbReference>
<dbReference type="Gene3D" id="3.40.50.720">
    <property type="entry name" value="NAD(P)-binding Rossmann-like Domain"/>
    <property type="match status" value="1"/>
</dbReference>
<dbReference type="Gene3D" id="3.90.25.10">
    <property type="entry name" value="UDP-galactose 4-epimerase, domain 1"/>
    <property type="match status" value="1"/>
</dbReference>